<evidence type="ECO:0000313" key="2">
    <source>
        <dbReference type="EMBL" id="CAK9071250.1"/>
    </source>
</evidence>
<organism evidence="2 3">
    <name type="scientific">Durusdinium trenchii</name>
    <dbReference type="NCBI Taxonomy" id="1381693"/>
    <lineage>
        <taxon>Eukaryota</taxon>
        <taxon>Sar</taxon>
        <taxon>Alveolata</taxon>
        <taxon>Dinophyceae</taxon>
        <taxon>Suessiales</taxon>
        <taxon>Symbiodiniaceae</taxon>
        <taxon>Durusdinium</taxon>
    </lineage>
</organism>
<feature type="region of interest" description="Disordered" evidence="1">
    <location>
        <begin position="178"/>
        <end position="200"/>
    </location>
</feature>
<feature type="compositionally biased region" description="Pro residues" evidence="1">
    <location>
        <begin position="114"/>
        <end position="127"/>
    </location>
</feature>
<feature type="compositionally biased region" description="Basic and acidic residues" evidence="1">
    <location>
        <begin position="185"/>
        <end position="194"/>
    </location>
</feature>
<name>A0ABP0P5D4_9DINO</name>
<comment type="caution">
    <text evidence="2">The sequence shown here is derived from an EMBL/GenBank/DDBJ whole genome shotgun (WGS) entry which is preliminary data.</text>
</comment>
<evidence type="ECO:0000256" key="1">
    <source>
        <dbReference type="SAM" id="MobiDB-lite"/>
    </source>
</evidence>
<accession>A0ABP0P5D4</accession>
<gene>
    <name evidence="2" type="ORF">CCMP2556_LOCUS35026</name>
</gene>
<reference evidence="2 3" key="1">
    <citation type="submission" date="2024-02" db="EMBL/GenBank/DDBJ databases">
        <authorList>
            <person name="Chen Y."/>
            <person name="Shah S."/>
            <person name="Dougan E. K."/>
            <person name="Thang M."/>
            <person name="Chan C."/>
        </authorList>
    </citation>
    <scope>NUCLEOTIDE SEQUENCE [LARGE SCALE GENOMIC DNA]</scope>
</reference>
<keyword evidence="3" id="KW-1185">Reference proteome</keyword>
<evidence type="ECO:0000313" key="3">
    <source>
        <dbReference type="Proteomes" id="UP001642484"/>
    </source>
</evidence>
<feature type="region of interest" description="Disordered" evidence="1">
    <location>
        <begin position="104"/>
        <end position="140"/>
    </location>
</feature>
<dbReference type="Proteomes" id="UP001642484">
    <property type="component" value="Unassembled WGS sequence"/>
</dbReference>
<feature type="compositionally biased region" description="Acidic residues" evidence="1">
    <location>
        <begin position="104"/>
        <end position="113"/>
    </location>
</feature>
<sequence>MALPGLGGCPWAPGQPPAAADGIFAALGCNPKLGGCPANLPVPAPTTAGSSCPAGSVTVQKASSIVLQAAPVISRAPTNTAAKPEKRAALAKSQTVGSLLSAYDDDSHDEAEPSEPPNVEPSEPPKAPKAVPTVETRSWSNWEDMLEPRRRHGIVMGKQPEDLLTGWPEQWELKKTWLEDDSQEADGRSDRRGDPFGWPAESPCECGQIRVPISQIEGFIKGGRFFW</sequence>
<protein>
    <submittedName>
        <fullName evidence="2">Uncharacterized protein</fullName>
    </submittedName>
</protein>
<proteinExistence type="predicted"/>
<dbReference type="EMBL" id="CAXAMN010022596">
    <property type="protein sequence ID" value="CAK9071250.1"/>
    <property type="molecule type" value="Genomic_DNA"/>
</dbReference>